<comment type="similarity">
    <text evidence="3 11">Belongs to the PrsA family.</text>
</comment>
<accession>A0A2U1K3L2</accession>
<keyword evidence="8 11" id="KW-0564">Palmitate</keyword>
<dbReference type="PANTHER" id="PTHR47245">
    <property type="entry name" value="PEPTIDYLPROLYL ISOMERASE"/>
    <property type="match status" value="1"/>
</dbReference>
<protein>
    <recommendedName>
        <fullName evidence="11">Foldase protein PrsA</fullName>
        <ecNumber evidence="11">5.2.1.8</ecNumber>
    </recommendedName>
</protein>
<comment type="caution">
    <text evidence="15">The sequence shown here is derived from an EMBL/GenBank/DDBJ whole genome shotgun (WGS) entry which is preliminary data.</text>
</comment>
<feature type="domain" description="PpiC" evidence="14">
    <location>
        <begin position="142"/>
        <end position="233"/>
    </location>
</feature>
<dbReference type="Pfam" id="PF13145">
    <property type="entry name" value="Rotamase_2"/>
    <property type="match status" value="1"/>
</dbReference>
<dbReference type="GO" id="GO:0006457">
    <property type="term" value="P:protein folding"/>
    <property type="evidence" value="ECO:0007669"/>
    <property type="project" value="UniProtKB-UniRule"/>
</dbReference>
<dbReference type="EMBL" id="QCZG01000016">
    <property type="protein sequence ID" value="PWA11835.1"/>
    <property type="molecule type" value="Genomic_DNA"/>
</dbReference>
<gene>
    <name evidence="11" type="primary">prsA</name>
    <name evidence="15" type="ORF">DCC39_09365</name>
</gene>
<reference evidence="15 16" key="1">
    <citation type="submission" date="2018-04" db="EMBL/GenBank/DDBJ databases">
        <title>Camelliibacillus theae gen. nov., sp. nov., isolated from Pu'er tea.</title>
        <authorList>
            <person name="Niu L."/>
        </authorList>
    </citation>
    <scope>NUCLEOTIDE SEQUENCE [LARGE SCALE GENOMIC DNA]</scope>
    <source>
        <strain evidence="15 16">T8</strain>
    </source>
</reference>
<evidence type="ECO:0000256" key="3">
    <source>
        <dbReference type="ARBA" id="ARBA00006071"/>
    </source>
</evidence>
<comment type="subcellular location">
    <subcellularLocation>
        <location evidence="2 11">Cell membrane</location>
        <topology evidence="2 11">Lipid-anchor</topology>
    </subcellularLocation>
</comment>
<dbReference type="HAMAP" id="MF_01145">
    <property type="entry name" value="Foldase_PrsA"/>
    <property type="match status" value="1"/>
</dbReference>
<evidence type="ECO:0000259" key="14">
    <source>
        <dbReference type="PROSITE" id="PS50198"/>
    </source>
</evidence>
<dbReference type="InterPro" id="IPR027304">
    <property type="entry name" value="Trigger_fact/SurA_dom_sf"/>
</dbReference>
<dbReference type="Gene3D" id="3.10.50.40">
    <property type="match status" value="1"/>
</dbReference>
<organism evidence="15 16">
    <name type="scientific">Pueribacillus theae</name>
    <dbReference type="NCBI Taxonomy" id="2171751"/>
    <lineage>
        <taxon>Bacteria</taxon>
        <taxon>Bacillati</taxon>
        <taxon>Bacillota</taxon>
        <taxon>Bacilli</taxon>
        <taxon>Bacillales</taxon>
        <taxon>Bacillaceae</taxon>
        <taxon>Pueribacillus</taxon>
    </lineage>
</organism>
<dbReference type="PROSITE" id="PS50198">
    <property type="entry name" value="PPIC_PPIASE_2"/>
    <property type="match status" value="1"/>
</dbReference>
<comment type="function">
    <text evidence="11">Plays a major role in protein secretion by helping the post-translocational extracellular folding of several secreted proteins.</text>
</comment>
<dbReference type="InterPro" id="IPR000297">
    <property type="entry name" value="PPIase_PpiC"/>
</dbReference>
<dbReference type="GO" id="GO:0003755">
    <property type="term" value="F:peptidyl-prolyl cis-trans isomerase activity"/>
    <property type="evidence" value="ECO:0007669"/>
    <property type="project" value="UniProtKB-UniRule"/>
</dbReference>
<dbReference type="SUPFAM" id="SSF109998">
    <property type="entry name" value="Triger factor/SurA peptide-binding domain-like"/>
    <property type="match status" value="1"/>
</dbReference>
<feature type="signal peptide" evidence="13">
    <location>
        <begin position="1"/>
        <end position="18"/>
    </location>
</feature>
<evidence type="ECO:0000256" key="13">
    <source>
        <dbReference type="SAM" id="SignalP"/>
    </source>
</evidence>
<dbReference type="InterPro" id="IPR046357">
    <property type="entry name" value="PPIase_dom_sf"/>
</dbReference>
<evidence type="ECO:0000256" key="12">
    <source>
        <dbReference type="SAM" id="MobiDB-lite"/>
    </source>
</evidence>
<keyword evidence="7 11" id="KW-0472">Membrane</keyword>
<name>A0A2U1K3L2_9BACI</name>
<sequence length="315" mass="35491">MKKAFLALTMSAAVFSLAACNGGDKEAVVETNAGNVTKDEFYEAMKKQNGDAVIQQLVEKKLLEEKYKVSKKEVDNELKKIKEPFESDEQFEMALAQSGFGSEDQLKDEIRFNLLRQKAATEGIKVTDEKLKDFYNENKDMFTVVEARHILVKDEKKAKEVKEKLDKGAKFEDMVKEYSTDTASVPEGGKIGEVTTESQLVPEFIEASLKLKEGEISGPVKSSSGFHIIKADKRTEKTLENNREDVKNAYLAQHAKPYDEVLNNLIKNGDVKVQDKQFTDLFKVQEEPKQDKEDENAKADTGDKKEDKASGEKKE</sequence>
<evidence type="ECO:0000256" key="6">
    <source>
        <dbReference type="ARBA" id="ARBA00023110"/>
    </source>
</evidence>
<dbReference type="AlphaFoldDB" id="A0A2U1K3L2"/>
<dbReference type="OrthoDB" id="14196at2"/>
<evidence type="ECO:0000256" key="11">
    <source>
        <dbReference type="HAMAP-Rule" id="MF_01145"/>
    </source>
</evidence>
<evidence type="ECO:0000256" key="8">
    <source>
        <dbReference type="ARBA" id="ARBA00023139"/>
    </source>
</evidence>
<dbReference type="PANTHER" id="PTHR47245:SF1">
    <property type="entry name" value="FOLDASE PROTEIN PRSA"/>
    <property type="match status" value="1"/>
</dbReference>
<dbReference type="InterPro" id="IPR023059">
    <property type="entry name" value="Foldase_PrsA"/>
</dbReference>
<evidence type="ECO:0000256" key="10">
    <source>
        <dbReference type="ARBA" id="ARBA00023288"/>
    </source>
</evidence>
<dbReference type="InterPro" id="IPR050245">
    <property type="entry name" value="PrsA_foldase"/>
</dbReference>
<evidence type="ECO:0000256" key="5">
    <source>
        <dbReference type="ARBA" id="ARBA00022729"/>
    </source>
</evidence>
<evidence type="ECO:0000313" key="15">
    <source>
        <dbReference type="EMBL" id="PWA11835.1"/>
    </source>
</evidence>
<dbReference type="PROSITE" id="PS51257">
    <property type="entry name" value="PROKAR_LIPOPROTEIN"/>
    <property type="match status" value="1"/>
</dbReference>
<dbReference type="EC" id="5.2.1.8" evidence="11"/>
<keyword evidence="10 11" id="KW-0449">Lipoprotein</keyword>
<proteinExistence type="inferred from homology"/>
<dbReference type="GO" id="GO:0005886">
    <property type="term" value="C:plasma membrane"/>
    <property type="evidence" value="ECO:0007669"/>
    <property type="project" value="UniProtKB-SubCell"/>
</dbReference>
<evidence type="ECO:0000256" key="4">
    <source>
        <dbReference type="ARBA" id="ARBA00022475"/>
    </source>
</evidence>
<evidence type="ECO:0000313" key="16">
    <source>
        <dbReference type="Proteomes" id="UP000245998"/>
    </source>
</evidence>
<feature type="chain" id="PRO_5039012556" description="Foldase protein PrsA" evidence="13">
    <location>
        <begin position="19"/>
        <end position="315"/>
    </location>
</feature>
<dbReference type="Gene3D" id="1.10.4030.10">
    <property type="entry name" value="Porin chaperone SurA, peptide-binding domain"/>
    <property type="match status" value="1"/>
</dbReference>
<keyword evidence="9 11" id="KW-0413">Isomerase</keyword>
<comment type="catalytic activity">
    <reaction evidence="1 11">
        <text>[protein]-peptidylproline (omega=180) = [protein]-peptidylproline (omega=0)</text>
        <dbReference type="Rhea" id="RHEA:16237"/>
        <dbReference type="Rhea" id="RHEA-COMP:10747"/>
        <dbReference type="Rhea" id="RHEA-COMP:10748"/>
        <dbReference type="ChEBI" id="CHEBI:83833"/>
        <dbReference type="ChEBI" id="CHEBI:83834"/>
        <dbReference type="EC" id="5.2.1.8"/>
    </reaction>
</comment>
<feature type="region of interest" description="Disordered" evidence="12">
    <location>
        <begin position="282"/>
        <end position="315"/>
    </location>
</feature>
<keyword evidence="5 11" id="KW-0732">Signal</keyword>
<evidence type="ECO:0000256" key="2">
    <source>
        <dbReference type="ARBA" id="ARBA00004193"/>
    </source>
</evidence>
<evidence type="ECO:0000256" key="7">
    <source>
        <dbReference type="ARBA" id="ARBA00023136"/>
    </source>
</evidence>
<evidence type="ECO:0000256" key="1">
    <source>
        <dbReference type="ARBA" id="ARBA00000971"/>
    </source>
</evidence>
<keyword evidence="6 11" id="KW-0697">Rotamase</keyword>
<keyword evidence="16" id="KW-1185">Reference proteome</keyword>
<dbReference type="SUPFAM" id="SSF54534">
    <property type="entry name" value="FKBP-like"/>
    <property type="match status" value="1"/>
</dbReference>
<keyword evidence="4 11" id="KW-1003">Cell membrane</keyword>
<dbReference type="RefSeq" id="WP_116554627.1">
    <property type="nucleotide sequence ID" value="NZ_QCZG01000016.1"/>
</dbReference>
<evidence type="ECO:0000256" key="9">
    <source>
        <dbReference type="ARBA" id="ARBA00023235"/>
    </source>
</evidence>
<dbReference type="Proteomes" id="UP000245998">
    <property type="component" value="Unassembled WGS sequence"/>
</dbReference>